<keyword evidence="8" id="KW-1185">Reference proteome</keyword>
<comment type="caution">
    <text evidence="7">The sequence shown here is derived from an EMBL/GenBank/DDBJ whole genome shotgun (WGS) entry which is preliminary data.</text>
</comment>
<evidence type="ECO:0000313" key="8">
    <source>
        <dbReference type="Proteomes" id="UP000475582"/>
    </source>
</evidence>
<keyword evidence="1" id="KW-0805">Transcription regulation</keyword>
<dbReference type="InterPro" id="IPR009057">
    <property type="entry name" value="Homeodomain-like_sf"/>
</dbReference>
<reference evidence="7 8" key="1">
    <citation type="submission" date="2019-11" db="EMBL/GenBank/DDBJ databases">
        <title>Type strains purchased from KCTC, JCM and DSMZ.</title>
        <authorList>
            <person name="Lu H."/>
        </authorList>
    </citation>
    <scope>NUCLEOTIDE SEQUENCE [LARGE SCALE GENOMIC DNA]</scope>
    <source>
        <strain evidence="7 8">KCTC 22382</strain>
    </source>
</reference>
<dbReference type="GO" id="GO:0000976">
    <property type="term" value="F:transcription cis-regulatory region binding"/>
    <property type="evidence" value="ECO:0007669"/>
    <property type="project" value="TreeGrafter"/>
</dbReference>
<feature type="compositionally biased region" description="Polar residues" evidence="5">
    <location>
        <begin position="1"/>
        <end position="13"/>
    </location>
</feature>
<dbReference type="GO" id="GO:0003700">
    <property type="term" value="F:DNA-binding transcription factor activity"/>
    <property type="evidence" value="ECO:0007669"/>
    <property type="project" value="TreeGrafter"/>
</dbReference>
<proteinExistence type="predicted"/>
<dbReference type="SUPFAM" id="SSF46689">
    <property type="entry name" value="Homeodomain-like"/>
    <property type="match status" value="1"/>
</dbReference>
<dbReference type="AlphaFoldDB" id="A0A6L6PBU0"/>
<evidence type="ECO:0000256" key="2">
    <source>
        <dbReference type="ARBA" id="ARBA00023125"/>
    </source>
</evidence>
<evidence type="ECO:0000256" key="1">
    <source>
        <dbReference type="ARBA" id="ARBA00023015"/>
    </source>
</evidence>
<dbReference type="PANTHER" id="PTHR30055:SF234">
    <property type="entry name" value="HTH-TYPE TRANSCRIPTIONAL REGULATOR BETI"/>
    <property type="match status" value="1"/>
</dbReference>
<gene>
    <name evidence="7" type="ORF">GM676_01740</name>
</gene>
<name>A0A6L6PBU0_9BURK</name>
<dbReference type="PANTHER" id="PTHR30055">
    <property type="entry name" value="HTH-TYPE TRANSCRIPTIONAL REGULATOR RUTR"/>
    <property type="match status" value="1"/>
</dbReference>
<organism evidence="7 8">
    <name type="scientific">Duganella radicis</name>
    <dbReference type="NCBI Taxonomy" id="551988"/>
    <lineage>
        <taxon>Bacteria</taxon>
        <taxon>Pseudomonadati</taxon>
        <taxon>Pseudomonadota</taxon>
        <taxon>Betaproteobacteria</taxon>
        <taxon>Burkholderiales</taxon>
        <taxon>Oxalobacteraceae</taxon>
        <taxon>Telluria group</taxon>
        <taxon>Duganella</taxon>
    </lineage>
</organism>
<dbReference type="Gene3D" id="1.10.357.10">
    <property type="entry name" value="Tetracycline Repressor, domain 2"/>
    <property type="match status" value="1"/>
</dbReference>
<feature type="DNA-binding region" description="H-T-H motif" evidence="4">
    <location>
        <begin position="59"/>
        <end position="78"/>
    </location>
</feature>
<dbReference type="InterPro" id="IPR050109">
    <property type="entry name" value="HTH-type_TetR-like_transc_reg"/>
</dbReference>
<evidence type="ECO:0000256" key="5">
    <source>
        <dbReference type="SAM" id="MobiDB-lite"/>
    </source>
</evidence>
<dbReference type="PRINTS" id="PR00455">
    <property type="entry name" value="HTHTETR"/>
</dbReference>
<keyword evidence="3" id="KW-0804">Transcription</keyword>
<feature type="domain" description="HTH tetR-type" evidence="6">
    <location>
        <begin position="36"/>
        <end position="96"/>
    </location>
</feature>
<sequence length="230" mass="24887">MTKAQLSPNQRDQATPAEPAVERTKLRGRPPKDQAGAIDADILKAAIALFDELGFDGAAMEAIAARAGISKRTLYMRYSDKKAILKDVITSIVASARQPDPPAFPNMRACLSFHVENCFMICDDPGMRVLMAMGEKSSATIRELSSYGEEITQDLGVRHIVQTIVDTSAKLGITVHEPAFYAASLLDLTMAHSKRYRALGALVDSPKVATTRIVKLLLAGIQSDCAAPDR</sequence>
<dbReference type="Pfam" id="PF00440">
    <property type="entry name" value="TetR_N"/>
    <property type="match status" value="1"/>
</dbReference>
<protein>
    <submittedName>
        <fullName evidence="7">TetR family transcriptional regulator</fullName>
    </submittedName>
</protein>
<dbReference type="PROSITE" id="PS50977">
    <property type="entry name" value="HTH_TETR_2"/>
    <property type="match status" value="1"/>
</dbReference>
<evidence type="ECO:0000313" key="7">
    <source>
        <dbReference type="EMBL" id="MTV36303.1"/>
    </source>
</evidence>
<evidence type="ECO:0000256" key="3">
    <source>
        <dbReference type="ARBA" id="ARBA00023163"/>
    </source>
</evidence>
<dbReference type="OrthoDB" id="5292901at2"/>
<accession>A0A6L6PBU0</accession>
<feature type="region of interest" description="Disordered" evidence="5">
    <location>
        <begin position="1"/>
        <end position="33"/>
    </location>
</feature>
<dbReference type="EMBL" id="WNKY01000001">
    <property type="protein sequence ID" value="MTV36303.1"/>
    <property type="molecule type" value="Genomic_DNA"/>
</dbReference>
<dbReference type="InterPro" id="IPR001647">
    <property type="entry name" value="HTH_TetR"/>
</dbReference>
<keyword evidence="2 4" id="KW-0238">DNA-binding</keyword>
<evidence type="ECO:0000259" key="6">
    <source>
        <dbReference type="PROSITE" id="PS50977"/>
    </source>
</evidence>
<evidence type="ECO:0000256" key="4">
    <source>
        <dbReference type="PROSITE-ProRule" id="PRU00335"/>
    </source>
</evidence>
<dbReference type="Proteomes" id="UP000475582">
    <property type="component" value="Unassembled WGS sequence"/>
</dbReference>
<dbReference type="RefSeq" id="WP_155461645.1">
    <property type="nucleotide sequence ID" value="NZ_WNKY01000001.1"/>
</dbReference>